<comment type="catalytic activity">
    <reaction evidence="2">
        <text>2 GTP = 3',3'-c-di-GMP + 2 diphosphate</text>
        <dbReference type="Rhea" id="RHEA:24898"/>
        <dbReference type="ChEBI" id="CHEBI:33019"/>
        <dbReference type="ChEBI" id="CHEBI:37565"/>
        <dbReference type="ChEBI" id="CHEBI:58805"/>
        <dbReference type="EC" id="2.7.7.65"/>
    </reaction>
</comment>
<dbReference type="GO" id="GO:0043709">
    <property type="term" value="P:cell adhesion involved in single-species biofilm formation"/>
    <property type="evidence" value="ECO:0007669"/>
    <property type="project" value="TreeGrafter"/>
</dbReference>
<dbReference type="Gene3D" id="3.40.50.2300">
    <property type="match status" value="1"/>
</dbReference>
<evidence type="ECO:0000313" key="6">
    <source>
        <dbReference type="EMBL" id="SEL83267.1"/>
    </source>
</evidence>
<evidence type="ECO:0000313" key="7">
    <source>
        <dbReference type="Proteomes" id="UP000199582"/>
    </source>
</evidence>
<organism evidence="6 7">
    <name type="scientific">Roseovarius azorensis</name>
    <dbReference type="NCBI Taxonomy" id="1287727"/>
    <lineage>
        <taxon>Bacteria</taxon>
        <taxon>Pseudomonadati</taxon>
        <taxon>Pseudomonadota</taxon>
        <taxon>Alphaproteobacteria</taxon>
        <taxon>Rhodobacterales</taxon>
        <taxon>Roseobacteraceae</taxon>
        <taxon>Roseovarius</taxon>
    </lineage>
</organism>
<dbReference type="PROSITE" id="PS50887">
    <property type="entry name" value="GGDEF"/>
    <property type="match status" value="1"/>
</dbReference>
<reference evidence="6 7" key="1">
    <citation type="submission" date="2016-10" db="EMBL/GenBank/DDBJ databases">
        <authorList>
            <person name="de Groot N.N."/>
        </authorList>
    </citation>
    <scope>NUCLEOTIDE SEQUENCE [LARGE SCALE GENOMIC DNA]</scope>
    <source>
        <strain evidence="6 7">DSM 100674</strain>
    </source>
</reference>
<dbReference type="SMART" id="SM00267">
    <property type="entry name" value="GGDEF"/>
    <property type="match status" value="1"/>
</dbReference>
<dbReference type="GO" id="GO:0000160">
    <property type="term" value="P:phosphorelay signal transduction system"/>
    <property type="evidence" value="ECO:0007669"/>
    <property type="project" value="InterPro"/>
</dbReference>
<dbReference type="NCBIfam" id="TIGR00254">
    <property type="entry name" value="GGDEF"/>
    <property type="match status" value="1"/>
</dbReference>
<dbReference type="InterPro" id="IPR043128">
    <property type="entry name" value="Rev_trsase/Diguanyl_cyclase"/>
</dbReference>
<accession>A0A1H7THG6</accession>
<feature type="domain" description="GGDEF" evidence="5">
    <location>
        <begin position="321"/>
        <end position="460"/>
    </location>
</feature>
<dbReference type="SUPFAM" id="SSF52172">
    <property type="entry name" value="CheY-like"/>
    <property type="match status" value="2"/>
</dbReference>
<dbReference type="InterPro" id="IPR011006">
    <property type="entry name" value="CheY-like_superfamily"/>
</dbReference>
<dbReference type="SUPFAM" id="SSF55073">
    <property type="entry name" value="Nucleotide cyclase"/>
    <property type="match status" value="1"/>
</dbReference>
<dbReference type="InterPro" id="IPR000160">
    <property type="entry name" value="GGDEF_dom"/>
</dbReference>
<comment type="caution">
    <text evidence="3">Lacks conserved residue(s) required for the propagation of feature annotation.</text>
</comment>
<keyword evidence="7" id="KW-1185">Reference proteome</keyword>
<dbReference type="InterPro" id="IPR050469">
    <property type="entry name" value="Diguanylate_Cyclase"/>
</dbReference>
<feature type="domain" description="Response regulatory" evidence="4">
    <location>
        <begin position="153"/>
        <end position="271"/>
    </location>
</feature>
<sequence length="463" mass="49961">MSGKILIVDELASNRIVLKVKLSAAHHRVVPAVSANEALGLAARERPDLILASSNLSDVTAAEFITALRRIDGLSATPIVLLQSRPSQQERRAALAAGADDILTRPVREPLLLARLRNLLRRYHRDNDLSAQVGAADAMGFAEGRDEFQHPGHVAIIAPTGRQALALKAMLASNGNHRITAGAMDHVWSITGSQPAPDVCLLCFGPATAEDGLRLLADLKAGQRTRSSPVIALLDAGCDGLAVTLLDMGADDVMAGTPDRHELSLRLSQQMRRKRRDEHLRAELLSGLKAAVIDPLTGAHNRRYALPFLHRQINRLSEGGQCFAVMVADLDLFKQVNDQYGHAAGDAVLFSVCDRLRANLSEGDLLARIGGEEFLIVTPVVSRDHARQTAERLRRVIRQTPIVLPDCNVTVSVTISIGITIGQNRPGLPLPSVESLLHEADRALYVAKAQGRNKASFCARSAA</sequence>
<proteinExistence type="predicted"/>
<protein>
    <recommendedName>
        <fullName evidence="1">diguanylate cyclase</fullName>
        <ecNumber evidence="1">2.7.7.65</ecNumber>
    </recommendedName>
</protein>
<dbReference type="PANTHER" id="PTHR45138">
    <property type="entry name" value="REGULATORY COMPONENTS OF SENSORY TRANSDUCTION SYSTEM"/>
    <property type="match status" value="1"/>
</dbReference>
<dbReference type="Proteomes" id="UP000199582">
    <property type="component" value="Unassembled WGS sequence"/>
</dbReference>
<dbReference type="PANTHER" id="PTHR45138:SF9">
    <property type="entry name" value="DIGUANYLATE CYCLASE DGCM-RELATED"/>
    <property type="match status" value="1"/>
</dbReference>
<evidence type="ECO:0000259" key="5">
    <source>
        <dbReference type="PROSITE" id="PS50887"/>
    </source>
</evidence>
<dbReference type="GO" id="GO:0052621">
    <property type="term" value="F:diguanylate cyclase activity"/>
    <property type="evidence" value="ECO:0007669"/>
    <property type="project" value="UniProtKB-EC"/>
</dbReference>
<evidence type="ECO:0000256" key="3">
    <source>
        <dbReference type="PROSITE-ProRule" id="PRU00169"/>
    </source>
</evidence>
<dbReference type="PROSITE" id="PS50110">
    <property type="entry name" value="RESPONSE_REGULATORY"/>
    <property type="match status" value="2"/>
</dbReference>
<dbReference type="AlphaFoldDB" id="A0A1H7THG6"/>
<dbReference type="GO" id="GO:1902201">
    <property type="term" value="P:negative regulation of bacterial-type flagellum-dependent cell motility"/>
    <property type="evidence" value="ECO:0007669"/>
    <property type="project" value="TreeGrafter"/>
</dbReference>
<dbReference type="STRING" id="1287727.SAMN05443999_108152"/>
<dbReference type="FunFam" id="3.30.70.270:FF:000001">
    <property type="entry name" value="Diguanylate cyclase domain protein"/>
    <property type="match status" value="1"/>
</dbReference>
<dbReference type="Pfam" id="PF00990">
    <property type="entry name" value="GGDEF"/>
    <property type="match status" value="1"/>
</dbReference>
<evidence type="ECO:0000256" key="1">
    <source>
        <dbReference type="ARBA" id="ARBA00012528"/>
    </source>
</evidence>
<dbReference type="Gene3D" id="3.30.70.270">
    <property type="match status" value="1"/>
</dbReference>
<dbReference type="Pfam" id="PF00072">
    <property type="entry name" value="Response_reg"/>
    <property type="match status" value="1"/>
</dbReference>
<gene>
    <name evidence="6" type="ORF">SAMN05443999_108152</name>
</gene>
<dbReference type="EC" id="2.7.7.65" evidence="1"/>
<dbReference type="RefSeq" id="WP_245770700.1">
    <property type="nucleotide sequence ID" value="NZ_FOAG01000008.1"/>
</dbReference>
<feature type="domain" description="Response regulatory" evidence="4">
    <location>
        <begin position="4"/>
        <end position="120"/>
    </location>
</feature>
<evidence type="ECO:0000259" key="4">
    <source>
        <dbReference type="PROSITE" id="PS50110"/>
    </source>
</evidence>
<dbReference type="InterPro" id="IPR001789">
    <property type="entry name" value="Sig_transdc_resp-reg_receiver"/>
</dbReference>
<name>A0A1H7THG6_9RHOB</name>
<dbReference type="InterPro" id="IPR029787">
    <property type="entry name" value="Nucleotide_cyclase"/>
</dbReference>
<dbReference type="CDD" id="cd01949">
    <property type="entry name" value="GGDEF"/>
    <property type="match status" value="1"/>
</dbReference>
<dbReference type="SMART" id="SM00448">
    <property type="entry name" value="REC"/>
    <property type="match status" value="1"/>
</dbReference>
<evidence type="ECO:0000256" key="2">
    <source>
        <dbReference type="ARBA" id="ARBA00034247"/>
    </source>
</evidence>
<dbReference type="EMBL" id="FOAG01000008">
    <property type="protein sequence ID" value="SEL83267.1"/>
    <property type="molecule type" value="Genomic_DNA"/>
</dbReference>
<dbReference type="GO" id="GO:0005886">
    <property type="term" value="C:plasma membrane"/>
    <property type="evidence" value="ECO:0007669"/>
    <property type="project" value="TreeGrafter"/>
</dbReference>